<dbReference type="SUPFAM" id="SSF54001">
    <property type="entry name" value="Cysteine proteinases"/>
    <property type="match status" value="1"/>
</dbReference>
<evidence type="ECO:0000313" key="4">
    <source>
        <dbReference type="EMBL" id="MBB6018547.1"/>
    </source>
</evidence>
<dbReference type="OrthoDB" id="3648721at2"/>
<comment type="similarity">
    <text evidence="1">Belongs to the peptidase C1 family.</text>
</comment>
<dbReference type="GO" id="GO:0006508">
    <property type="term" value="P:proteolysis"/>
    <property type="evidence" value="ECO:0007669"/>
    <property type="project" value="UniProtKB-KW"/>
</dbReference>
<keyword evidence="4" id="KW-0449">Lipoprotein</keyword>
<protein>
    <submittedName>
        <fullName evidence="4">C1A family cysteine protease/predicted small lipoprotein YifL</fullName>
    </submittedName>
</protein>
<reference evidence="4 7" key="2">
    <citation type="submission" date="2020-08" db="EMBL/GenBank/DDBJ databases">
        <title>Genomic Encyclopedia of Type Strains, Phase IV (KMG-IV): sequencing the most valuable type-strain genomes for metagenomic binning, comparative biology and taxonomic classification.</title>
        <authorList>
            <person name="Goeker M."/>
        </authorList>
    </citation>
    <scope>NUCLEOTIDE SEQUENCE [LARGE SCALE GENOMIC DNA]</scope>
    <source>
        <strain evidence="4 7">DSM 12027</strain>
    </source>
</reference>
<feature type="signal peptide" evidence="2">
    <location>
        <begin position="1"/>
        <end position="25"/>
    </location>
</feature>
<dbReference type="CDD" id="cd02619">
    <property type="entry name" value="Peptidase_C1"/>
    <property type="match status" value="1"/>
</dbReference>
<dbReference type="SMART" id="SM00645">
    <property type="entry name" value="Pept_C1"/>
    <property type="match status" value="1"/>
</dbReference>
<dbReference type="EMBL" id="JACHEW010000033">
    <property type="protein sequence ID" value="MBB6018547.1"/>
    <property type="molecule type" value="Genomic_DNA"/>
</dbReference>
<comment type="caution">
    <text evidence="5">The sequence shown here is derived from an EMBL/GenBank/DDBJ whole genome shotgun (WGS) entry which is preliminary data.</text>
</comment>
<keyword evidence="2" id="KW-0732">Signal</keyword>
<dbReference type="Proteomes" id="UP000629870">
    <property type="component" value="Unassembled WGS sequence"/>
</dbReference>
<dbReference type="InterPro" id="IPR013128">
    <property type="entry name" value="Peptidase_C1A"/>
</dbReference>
<dbReference type="InterPro" id="IPR038765">
    <property type="entry name" value="Papain-like_cys_pep_sf"/>
</dbReference>
<dbReference type="PANTHER" id="PTHR12411">
    <property type="entry name" value="CYSTEINE PROTEASE FAMILY C1-RELATED"/>
    <property type="match status" value="1"/>
</dbReference>
<gene>
    <name evidence="5" type="ORF">FHR04_18535</name>
    <name evidence="4" type="ORF">HNQ04_003828</name>
</gene>
<dbReference type="AlphaFoldDB" id="A0A5C4XVP7"/>
<dbReference type="GO" id="GO:0008234">
    <property type="term" value="F:cysteine-type peptidase activity"/>
    <property type="evidence" value="ECO:0007669"/>
    <property type="project" value="InterPro"/>
</dbReference>
<dbReference type="Proteomes" id="UP000313988">
    <property type="component" value="Unassembled WGS sequence"/>
</dbReference>
<name>A0A5C4XVP7_9DEIO</name>
<evidence type="ECO:0000256" key="1">
    <source>
        <dbReference type="ARBA" id="ARBA00008455"/>
    </source>
</evidence>
<dbReference type="RefSeq" id="WP_139404694.1">
    <property type="nucleotide sequence ID" value="NZ_JACHEW010000033.1"/>
</dbReference>
<evidence type="ECO:0000259" key="3">
    <source>
        <dbReference type="SMART" id="SM00645"/>
    </source>
</evidence>
<dbReference type="EMBL" id="VDMO01000031">
    <property type="protein sequence ID" value="TNM67319.1"/>
    <property type="molecule type" value="Genomic_DNA"/>
</dbReference>
<evidence type="ECO:0000313" key="6">
    <source>
        <dbReference type="Proteomes" id="UP000313988"/>
    </source>
</evidence>
<dbReference type="Pfam" id="PF00112">
    <property type="entry name" value="Peptidase_C1"/>
    <property type="match status" value="2"/>
</dbReference>
<accession>A0A5C4XVP7</accession>
<keyword evidence="7" id="KW-1185">Reference proteome</keyword>
<evidence type="ECO:0000313" key="5">
    <source>
        <dbReference type="EMBL" id="TNM67319.1"/>
    </source>
</evidence>
<keyword evidence="4" id="KW-0645">Protease</keyword>
<evidence type="ECO:0000313" key="7">
    <source>
        <dbReference type="Proteomes" id="UP000629870"/>
    </source>
</evidence>
<dbReference type="PROSITE" id="PS51257">
    <property type="entry name" value="PROKAR_LIPOPROTEIN"/>
    <property type="match status" value="1"/>
</dbReference>
<sequence length="560" mass="61041">MSKPRLHPFLIALTLTLAACGPSGGGNTPPPDDTTAAFFKTQTEFGGAAPVGAETVTPAQFMDAVKNGGKVITAQDLADEQATQEHQDAQDDADARTYIARYPEFGALLQPPAADATNADGDRLVSVPTAGGPKTVTLLGNAFGKAVLATHARTFPSQVNQYNLYATLYTDLDITLRKLNNTVEQFGLPAPDTVKNDSAERLIVLNKQASDVIREYGAEIYNLSFLLDPANLEIGAKDQLDRTQKGACKAPAAGGIYQNFGWPLKDLTTTVKDQGQRGTCWAFATVAALEAEIARRDHKRVNLSEEDYAGHRFLEWAPRRYGEGGDPIGIAQKASAAGYVFAYESQWQYNKSLARVDHKDTQSYTQSCTNYQDGSVNYGPCSNTTDQGDWYVVTVGGKLYVMRRLPNTGAGSGYRVQSPTDFWDQSDLDRSMVILLLRSVLGHPTTITMDARYMKPTANAAPSLNNMNPDGNGFVATQTKKTLPGGLLDWELDHVMTVTGFISSQNLQKKLPHQPLADDYGYFIVKNSWGDCWGDQGYVYLPWTWVKTFTGQASTGILPQ</sequence>
<keyword evidence="4" id="KW-0378">Hydrolase</keyword>
<dbReference type="InterPro" id="IPR000169">
    <property type="entry name" value="Pept_cys_AS"/>
</dbReference>
<feature type="domain" description="Peptidase C1A papain C-terminal" evidence="3">
    <location>
        <begin position="256"/>
        <end position="557"/>
    </location>
</feature>
<dbReference type="Gene3D" id="3.90.70.10">
    <property type="entry name" value="Cysteine proteinases"/>
    <property type="match status" value="1"/>
</dbReference>
<feature type="chain" id="PRO_5022729057" evidence="2">
    <location>
        <begin position="26"/>
        <end position="560"/>
    </location>
</feature>
<dbReference type="PROSITE" id="PS00139">
    <property type="entry name" value="THIOL_PROTEASE_CYS"/>
    <property type="match status" value="1"/>
</dbReference>
<dbReference type="InterPro" id="IPR000668">
    <property type="entry name" value="Peptidase_C1A_C"/>
</dbReference>
<reference evidence="5 6" key="1">
    <citation type="submission" date="2019-06" db="EMBL/GenBank/DDBJ databases">
        <title>Genome sequence of Deinococcus radiopugnans ATCC 19172.</title>
        <authorList>
            <person name="Maclea K.S."/>
            <person name="Maynard C.R."/>
        </authorList>
    </citation>
    <scope>NUCLEOTIDE SEQUENCE [LARGE SCALE GENOMIC DNA]</scope>
    <source>
        <strain evidence="5 6">ATCC 19172</strain>
    </source>
</reference>
<evidence type="ECO:0000256" key="2">
    <source>
        <dbReference type="SAM" id="SignalP"/>
    </source>
</evidence>
<organism evidence="5 6">
    <name type="scientific">Deinococcus radiopugnans ATCC 19172</name>
    <dbReference type="NCBI Taxonomy" id="585398"/>
    <lineage>
        <taxon>Bacteria</taxon>
        <taxon>Thermotogati</taxon>
        <taxon>Deinococcota</taxon>
        <taxon>Deinococci</taxon>
        <taxon>Deinococcales</taxon>
        <taxon>Deinococcaceae</taxon>
        <taxon>Deinococcus</taxon>
    </lineage>
</organism>
<proteinExistence type="inferred from homology"/>